<keyword evidence="3" id="KW-1185">Reference proteome</keyword>
<evidence type="ECO:0000313" key="3">
    <source>
        <dbReference type="Proteomes" id="UP000015102"/>
    </source>
</evidence>
<dbReference type="Proteomes" id="UP000015102">
    <property type="component" value="Unassembled WGS sequence"/>
</dbReference>
<feature type="region of interest" description="Disordered" evidence="1">
    <location>
        <begin position="1"/>
        <end position="24"/>
    </location>
</feature>
<organism evidence="2 3">
    <name type="scientific">Megaselia scalaris</name>
    <name type="common">Humpbacked fly</name>
    <name type="synonym">Phora scalaris</name>
    <dbReference type="NCBI Taxonomy" id="36166"/>
    <lineage>
        <taxon>Eukaryota</taxon>
        <taxon>Metazoa</taxon>
        <taxon>Ecdysozoa</taxon>
        <taxon>Arthropoda</taxon>
        <taxon>Hexapoda</taxon>
        <taxon>Insecta</taxon>
        <taxon>Pterygota</taxon>
        <taxon>Neoptera</taxon>
        <taxon>Endopterygota</taxon>
        <taxon>Diptera</taxon>
        <taxon>Brachycera</taxon>
        <taxon>Muscomorpha</taxon>
        <taxon>Platypezoidea</taxon>
        <taxon>Phoridae</taxon>
        <taxon>Megaseliini</taxon>
        <taxon>Megaselia</taxon>
    </lineage>
</organism>
<dbReference type="EnsemblMetazoa" id="MESCA002682-RA">
    <property type="protein sequence ID" value="MESCA002682-PA"/>
    <property type="gene ID" value="MESCA002682"/>
</dbReference>
<proteinExistence type="predicted"/>
<protein>
    <submittedName>
        <fullName evidence="2">Uncharacterized protein</fullName>
    </submittedName>
</protein>
<dbReference type="EMBL" id="CAQQ02069695">
    <property type="status" value="NOT_ANNOTATED_CDS"/>
    <property type="molecule type" value="Genomic_DNA"/>
</dbReference>
<accession>T1GH00</accession>
<evidence type="ECO:0000256" key="1">
    <source>
        <dbReference type="SAM" id="MobiDB-lite"/>
    </source>
</evidence>
<dbReference type="AlphaFoldDB" id="T1GH00"/>
<sequence length="24" mass="2653">MTGNLEDILHGLSQLGNRFPHESS</sequence>
<reference evidence="3" key="1">
    <citation type="submission" date="2013-02" db="EMBL/GenBank/DDBJ databases">
        <authorList>
            <person name="Hughes D."/>
        </authorList>
    </citation>
    <scope>NUCLEOTIDE SEQUENCE</scope>
    <source>
        <strain>Durham</strain>
        <strain evidence="3">NC isolate 2 -- Noor lab</strain>
    </source>
</reference>
<reference evidence="2" key="2">
    <citation type="submission" date="2015-06" db="UniProtKB">
        <authorList>
            <consortium name="EnsemblMetazoa"/>
        </authorList>
    </citation>
    <scope>IDENTIFICATION</scope>
</reference>
<evidence type="ECO:0000313" key="2">
    <source>
        <dbReference type="EnsemblMetazoa" id="MESCA002682-PA"/>
    </source>
</evidence>
<name>T1GH00_MEGSC</name>
<dbReference type="HOGENOM" id="CLU_3421489_0_0_1"/>